<comment type="similarity">
    <text evidence="1">Belongs to the strumpellin family.</text>
</comment>
<dbReference type="Pfam" id="PF10266">
    <property type="entry name" value="Strumpellin"/>
    <property type="match status" value="1"/>
</dbReference>
<dbReference type="GO" id="GO:0051125">
    <property type="term" value="P:regulation of actin nucleation"/>
    <property type="evidence" value="ECO:0007669"/>
    <property type="project" value="TreeGrafter"/>
</dbReference>
<dbReference type="PANTHER" id="PTHR15691">
    <property type="entry name" value="WASH COMPLEX SUBUNIT 5"/>
    <property type="match status" value="1"/>
</dbReference>
<evidence type="ECO:0000313" key="2">
    <source>
        <dbReference type="EMBL" id="CAD9253697.1"/>
    </source>
</evidence>
<dbReference type="GO" id="GO:0140285">
    <property type="term" value="P:endosome fission"/>
    <property type="evidence" value="ECO:0007669"/>
    <property type="project" value="TreeGrafter"/>
</dbReference>
<evidence type="ECO:0000256" key="1">
    <source>
        <dbReference type="ARBA" id="ARBA00006224"/>
    </source>
</evidence>
<dbReference type="GO" id="GO:0030041">
    <property type="term" value="P:actin filament polymerization"/>
    <property type="evidence" value="ECO:0007669"/>
    <property type="project" value="TreeGrafter"/>
</dbReference>
<organism evidence="2">
    <name type="scientific">Phaeomonas parva</name>
    <dbReference type="NCBI Taxonomy" id="124430"/>
    <lineage>
        <taxon>Eukaryota</taxon>
        <taxon>Sar</taxon>
        <taxon>Stramenopiles</taxon>
        <taxon>Ochrophyta</taxon>
        <taxon>Pinguiophyceae</taxon>
        <taxon>Pinguiochrysidales</taxon>
        <taxon>Pinguiochrysidaceae</taxon>
        <taxon>Phaeomonas</taxon>
    </lineage>
</organism>
<accession>A0A7S1U213</accession>
<dbReference type="InterPro" id="IPR019393">
    <property type="entry name" value="WASH_strumpellin"/>
</dbReference>
<dbReference type="AlphaFoldDB" id="A0A7S1U213"/>
<dbReference type="GO" id="GO:0071203">
    <property type="term" value="C:WASH complex"/>
    <property type="evidence" value="ECO:0007669"/>
    <property type="project" value="InterPro"/>
</dbReference>
<protein>
    <recommendedName>
        <fullName evidence="3">WASH complex subunit strumpellin</fullName>
    </recommendedName>
</protein>
<proteinExistence type="inferred from homology"/>
<dbReference type="GO" id="GO:0005768">
    <property type="term" value="C:endosome"/>
    <property type="evidence" value="ECO:0007669"/>
    <property type="project" value="TreeGrafter"/>
</dbReference>
<sequence>MAEDFLSEDNLCGQSLLRLVSRGSSIIAELQRLQANIPKVFLPRDGIDDPEQARYASILFDFGYLTNPEDYERKVNTSTEMLDLDQEFNDTFYELLGRFYKLFESIVIYVADLNKFVEDVQAGYFIQHTVDNILLDDSGRQLMCEALYLFGVMLLLLERQIPGPVRERMVIAFYRHSGESASSQENIEDVCRLCRQTGYVGRGSKPRNYPENFFARFSIDKMVISQIIGRMQNDDIYMQASSFPLPEHRTTRLVAQGSMLYVCLYFAPQLLKGEPATMREIVDRHFSENWVIPAYMGYVVDLSVEWSSYAAAAAALGNVLSAANVQTFARRNKRRAVVAMEKLRGFLTQGRLDEKFLLDNLEALMSCMRESNVALRWRFLHARARSKAYREAIHRECASDDETIALLLQTSQLEWRLKAMFETLLREKASKWQACREQSAERLKELSQYFTGEVLLTRVRRDESMVKWFAGVAQTVASLDYEEEHATVTGRKIREIIRALEEVEGFEQLEESLQVKSFLEDTRNLLRQMLRTVNITGDVMSQMENITDLAYGWELLNDYMAVLQARIEEDPQTVVLLRATFLKLASILDFPLTRISQCDSPDQVSVAEYYSSELVHFVRRVVEVIPKNVFALLRKIVELQSERMRPFPIKLEAEHLKDYAQLNERFELARLTHRVSVFTEGILAMERTLLGVIQVDPRQILEEGLRKELVLQVATAMHKALVFPSGTPEEFASVAKRLGAVVELFRTSMEYIQDYIDLAGLKIWQEEIHRIVNFYIEQETNRFLKKKVLGRQSRYQRREVPVPQFRVLPPPGGRRKAASGEMPALTFMGRVVNALLRLTDPCSTTYAPEYMAWYGSDGTEVCGLKLCSQLSRSVGMTGIQGVDRLLGFQIVYELKGFFGQLQALSKEHGPFLERFRDHLFPEWRIPKEGANLYAQALKKAQKYMLPLLQCCRNVGRAQLLRLQFARLLEFRSRADAQLLHSALNTLNDGIMKDLRRHYANPQLQGHPMPDNPLIGKVRDLLDACGLVNPFSKIYVTTEPVEGLPVMLLLFLISYLPKLRYDPKTGTLARLKDKYPIDGAPVVAGVATLLRQFHPSYTRALLAFLSQFVRTTVYAGVQGSKPAVPIEVATVIVFVRQLCGFYGISNEEIYAYFPPYIFDAINVP</sequence>
<dbReference type="PANTHER" id="PTHR15691:SF6">
    <property type="entry name" value="WASH COMPLEX SUBUNIT 5"/>
    <property type="match status" value="1"/>
</dbReference>
<dbReference type="EMBL" id="HBGJ01018796">
    <property type="protein sequence ID" value="CAD9253697.1"/>
    <property type="molecule type" value="Transcribed_RNA"/>
</dbReference>
<evidence type="ECO:0008006" key="3">
    <source>
        <dbReference type="Google" id="ProtNLM"/>
    </source>
</evidence>
<gene>
    <name evidence="2" type="ORF">PPAR1163_LOCUS12064</name>
</gene>
<dbReference type="GO" id="GO:0007032">
    <property type="term" value="P:endosome organization"/>
    <property type="evidence" value="ECO:0007669"/>
    <property type="project" value="TreeGrafter"/>
</dbReference>
<name>A0A7S1U213_9STRA</name>
<reference evidence="2" key="1">
    <citation type="submission" date="2021-01" db="EMBL/GenBank/DDBJ databases">
        <authorList>
            <person name="Corre E."/>
            <person name="Pelletier E."/>
            <person name="Niang G."/>
            <person name="Scheremetjew M."/>
            <person name="Finn R."/>
            <person name="Kale V."/>
            <person name="Holt S."/>
            <person name="Cochrane G."/>
            <person name="Meng A."/>
            <person name="Brown T."/>
            <person name="Cohen L."/>
        </authorList>
    </citation>
    <scope>NUCLEOTIDE SEQUENCE</scope>
    <source>
        <strain evidence="2">CCMP2877</strain>
    </source>
</reference>